<keyword evidence="6" id="KW-1185">Reference proteome</keyword>
<dbReference type="InterPro" id="IPR011009">
    <property type="entry name" value="Kinase-like_dom_sf"/>
</dbReference>
<dbReference type="GO" id="GO:0016301">
    <property type="term" value="F:kinase activity"/>
    <property type="evidence" value="ECO:0007669"/>
    <property type="project" value="UniProtKB-KW"/>
</dbReference>
<accession>V4W824</accession>
<keyword evidence="1" id="KW-0808">Transferase</keyword>
<proteinExistence type="predicted"/>
<name>V4W824_CITCL</name>
<sequence length="89" mass="9751">MDPVLKQSFNPDEVLKCIHIGLLCVQADPEDRLTMSSVVVMLASDTVTLPKPTQPPFSFSRVALKLTQCSSNIRDCFDADLTLSNGSPR</sequence>
<keyword evidence="2" id="KW-0547">Nucleotide-binding</keyword>
<gene>
    <name evidence="5" type="ORF">CICLE_v10018409mg</name>
</gene>
<dbReference type="PANTHER" id="PTHR47973">
    <property type="entry name" value="CYSTEINE-RICH RECEPTOR-LIKE PROTEIN KINASE 3"/>
    <property type="match status" value="1"/>
</dbReference>
<dbReference type="KEGG" id="cic:CICLE_v10018409mg"/>
<evidence type="ECO:0000256" key="2">
    <source>
        <dbReference type="ARBA" id="ARBA00022741"/>
    </source>
</evidence>
<dbReference type="OMA" id="FMERKFG"/>
<evidence type="ECO:0000256" key="1">
    <source>
        <dbReference type="ARBA" id="ARBA00022679"/>
    </source>
</evidence>
<dbReference type="GO" id="GO:0005524">
    <property type="term" value="F:ATP binding"/>
    <property type="evidence" value="ECO:0007669"/>
    <property type="project" value="UniProtKB-KW"/>
</dbReference>
<evidence type="ECO:0000256" key="4">
    <source>
        <dbReference type="ARBA" id="ARBA00022840"/>
    </source>
</evidence>
<protein>
    <recommendedName>
        <fullName evidence="7">S-locus receptor kinase C-terminal domain-containing protein</fullName>
    </recommendedName>
</protein>
<dbReference type="Proteomes" id="UP000030687">
    <property type="component" value="Unassembled WGS sequence"/>
</dbReference>
<dbReference type="AlphaFoldDB" id="V4W824"/>
<organism evidence="5 6">
    <name type="scientific">Citrus clementina</name>
    <name type="common">Clementine</name>
    <name type="synonym">Citrus deliciosa x Citrus sinensis</name>
    <dbReference type="NCBI Taxonomy" id="85681"/>
    <lineage>
        <taxon>Eukaryota</taxon>
        <taxon>Viridiplantae</taxon>
        <taxon>Streptophyta</taxon>
        <taxon>Embryophyta</taxon>
        <taxon>Tracheophyta</taxon>
        <taxon>Spermatophyta</taxon>
        <taxon>Magnoliopsida</taxon>
        <taxon>eudicotyledons</taxon>
        <taxon>Gunneridae</taxon>
        <taxon>Pentapetalae</taxon>
        <taxon>rosids</taxon>
        <taxon>malvids</taxon>
        <taxon>Sapindales</taxon>
        <taxon>Rutaceae</taxon>
        <taxon>Aurantioideae</taxon>
        <taxon>Citrus</taxon>
    </lineage>
</organism>
<evidence type="ECO:0000256" key="3">
    <source>
        <dbReference type="ARBA" id="ARBA00022777"/>
    </source>
</evidence>
<dbReference type="STRING" id="85681.V4W824"/>
<evidence type="ECO:0000313" key="5">
    <source>
        <dbReference type="EMBL" id="ESR62354.1"/>
    </source>
</evidence>
<dbReference type="Gramene" id="ESR62354">
    <property type="protein sequence ID" value="ESR62354"/>
    <property type="gene ID" value="CICLE_v10018409mg"/>
</dbReference>
<evidence type="ECO:0000313" key="6">
    <source>
        <dbReference type="Proteomes" id="UP000030687"/>
    </source>
</evidence>
<dbReference type="Gene3D" id="1.10.510.10">
    <property type="entry name" value="Transferase(Phosphotransferase) domain 1"/>
    <property type="match status" value="1"/>
</dbReference>
<dbReference type="SUPFAM" id="SSF56112">
    <property type="entry name" value="Protein kinase-like (PK-like)"/>
    <property type="match status" value="1"/>
</dbReference>
<keyword evidence="3" id="KW-0418">Kinase</keyword>
<reference evidence="5 6" key="1">
    <citation type="submission" date="2013-10" db="EMBL/GenBank/DDBJ databases">
        <authorList>
            <consortium name="International Citrus Genome Consortium"/>
            <person name="Jenkins J."/>
            <person name="Schmutz J."/>
            <person name="Prochnik S."/>
            <person name="Rokhsar D."/>
            <person name="Gmitter F."/>
            <person name="Ollitrault P."/>
            <person name="Machado M."/>
            <person name="Talon M."/>
            <person name="Wincker P."/>
            <person name="Jaillon O."/>
            <person name="Morgante M."/>
        </authorList>
    </citation>
    <scope>NUCLEOTIDE SEQUENCE</scope>
    <source>
        <strain evidence="6">cv. Clemenules</strain>
    </source>
</reference>
<evidence type="ECO:0008006" key="7">
    <source>
        <dbReference type="Google" id="ProtNLM"/>
    </source>
</evidence>
<dbReference type="InterPro" id="IPR052059">
    <property type="entry name" value="CR_Ser/Thr_kinase"/>
</dbReference>
<dbReference type="EMBL" id="KI536312">
    <property type="protein sequence ID" value="ESR62354.1"/>
    <property type="molecule type" value="Genomic_DNA"/>
</dbReference>
<keyword evidence="4" id="KW-0067">ATP-binding</keyword>
<dbReference type="InParanoid" id="V4W824"/>